<name>A0A4Z0YMV6_9FIRM</name>
<dbReference type="OrthoDB" id="1862548at2"/>
<dbReference type="Proteomes" id="UP000297714">
    <property type="component" value="Unassembled WGS sequence"/>
</dbReference>
<dbReference type="Pfam" id="PF01991">
    <property type="entry name" value="vATP-synt_E"/>
    <property type="match status" value="1"/>
</dbReference>
<accession>A0A4Z0YMV6</accession>
<evidence type="ECO:0000256" key="4">
    <source>
        <dbReference type="SAM" id="Coils"/>
    </source>
</evidence>
<dbReference type="RefSeq" id="WP_135657137.1">
    <property type="nucleotide sequence ID" value="NZ_JAJUFJ010000001.1"/>
</dbReference>
<sequence length="198" mass="23017">MAVNDDKINKFYVAINHYAEEQRKKIEQEIEAFKKKELEEAEVDVLTEAYRLIQKEMAEMRNGIAQEMAQREMNVRKELLSKRRKIADEVFERAKKALSEFTKEKGYEDLLVKKAKILSKTFRKPGTVLCIRKEDEQYKELIQKAFGNDCEFRISDDIHIGGILAYNSGMGIAADETLDAQLEDQREWFEENSGLAVV</sequence>
<dbReference type="EMBL" id="SRMQ01000001">
    <property type="protein sequence ID" value="TGJ77982.1"/>
    <property type="molecule type" value="Genomic_DNA"/>
</dbReference>
<comment type="caution">
    <text evidence="5">The sequence shown here is derived from an EMBL/GenBank/DDBJ whole genome shotgun (WGS) entry which is preliminary data.</text>
</comment>
<dbReference type="SUPFAM" id="SSF160527">
    <property type="entry name" value="V-type ATPase subunit E-like"/>
    <property type="match status" value="1"/>
</dbReference>
<keyword evidence="2" id="KW-0813">Transport</keyword>
<dbReference type="AlphaFoldDB" id="A0A4Z0YMV6"/>
<gene>
    <name evidence="5" type="primary">atpE</name>
    <name evidence="5" type="ORF">CAGA_03920</name>
</gene>
<dbReference type="InterPro" id="IPR038495">
    <property type="entry name" value="ATPase_E_C"/>
</dbReference>
<dbReference type="GO" id="GO:0046961">
    <property type="term" value="F:proton-transporting ATPase activity, rotational mechanism"/>
    <property type="evidence" value="ECO:0007669"/>
    <property type="project" value="InterPro"/>
</dbReference>
<reference evidence="5 6" key="1">
    <citation type="submission" date="2019-04" db="EMBL/GenBank/DDBJ databases">
        <authorList>
            <person name="Poehlein A."/>
            <person name="Bengelsdorf F.R."/>
            <person name="Duerre P."/>
            <person name="Daniel R."/>
        </authorList>
    </citation>
    <scope>NUCLEOTIDE SEQUENCE [LARGE SCALE GENOMIC DNA]</scope>
    <source>
        <strain evidence="5 6">BS-1</strain>
    </source>
</reference>
<dbReference type="GO" id="GO:0033178">
    <property type="term" value="C:proton-transporting two-sector ATPase complex, catalytic domain"/>
    <property type="evidence" value="ECO:0007669"/>
    <property type="project" value="InterPro"/>
</dbReference>
<evidence type="ECO:0000313" key="6">
    <source>
        <dbReference type="Proteomes" id="UP000297714"/>
    </source>
</evidence>
<comment type="similarity">
    <text evidence="1">Belongs to the V-ATPase E subunit family.</text>
</comment>
<keyword evidence="3" id="KW-0406">Ion transport</keyword>
<organism evidence="5 6">
    <name type="scientific">Caproiciproducens galactitolivorans</name>
    <dbReference type="NCBI Taxonomy" id="642589"/>
    <lineage>
        <taxon>Bacteria</taxon>
        <taxon>Bacillati</taxon>
        <taxon>Bacillota</taxon>
        <taxon>Clostridia</taxon>
        <taxon>Eubacteriales</taxon>
        <taxon>Acutalibacteraceae</taxon>
        <taxon>Caproiciproducens</taxon>
    </lineage>
</organism>
<evidence type="ECO:0000256" key="1">
    <source>
        <dbReference type="ARBA" id="ARBA00005901"/>
    </source>
</evidence>
<evidence type="ECO:0000256" key="2">
    <source>
        <dbReference type="ARBA" id="ARBA00022448"/>
    </source>
</evidence>
<keyword evidence="4" id="KW-0175">Coiled coil</keyword>
<dbReference type="Gene3D" id="3.30.2320.30">
    <property type="entry name" value="ATP synthase, E subunit, C-terminal"/>
    <property type="match status" value="1"/>
</dbReference>
<evidence type="ECO:0000256" key="3">
    <source>
        <dbReference type="ARBA" id="ARBA00023065"/>
    </source>
</evidence>
<dbReference type="InterPro" id="IPR002842">
    <property type="entry name" value="ATPase_V1_Esu"/>
</dbReference>
<evidence type="ECO:0000313" key="5">
    <source>
        <dbReference type="EMBL" id="TGJ77982.1"/>
    </source>
</evidence>
<feature type="coiled-coil region" evidence="4">
    <location>
        <begin position="16"/>
        <end position="56"/>
    </location>
</feature>
<protein>
    <submittedName>
        <fullName evidence="5">V-type proton ATPase subunit E</fullName>
    </submittedName>
</protein>
<keyword evidence="6" id="KW-1185">Reference proteome</keyword>
<proteinExistence type="inferred from homology"/>